<evidence type="ECO:0000256" key="1">
    <source>
        <dbReference type="SAM" id="SignalP"/>
    </source>
</evidence>
<dbReference type="GO" id="GO:0051707">
    <property type="term" value="P:response to other organism"/>
    <property type="evidence" value="ECO:0007669"/>
    <property type="project" value="UniProtKB-ARBA"/>
</dbReference>
<accession>A0A0M3STY1</accession>
<name>A0A0M3STY1_9NEOP</name>
<dbReference type="SUPFAM" id="SSF57095">
    <property type="entry name" value="Scorpion toxin-like"/>
    <property type="match status" value="1"/>
</dbReference>
<proteinExistence type="evidence at transcript level"/>
<reference evidence="2" key="1">
    <citation type="submission" date="2015-03" db="EMBL/GenBank/DDBJ databases">
        <title>The first termicin-like peptide from cockroach, Eupolyphaga sinensis.</title>
        <authorList>
            <person name="Liu Z."/>
        </authorList>
    </citation>
    <scope>NUCLEOTIDE SEQUENCE</scope>
</reference>
<sequence>MRTVAFLFVILVLVCVYVAQNPAEAACDFQQCWVTCQRQYSINFISARCNGDSCVCTFRT</sequence>
<dbReference type="InterPro" id="IPR024723">
    <property type="entry name" value="Termicin"/>
</dbReference>
<organism evidence="2">
    <name type="scientific">Eupolyphaga sinensis</name>
    <dbReference type="NCBI Taxonomy" id="367774"/>
    <lineage>
        <taxon>Eukaryota</taxon>
        <taxon>Metazoa</taxon>
        <taxon>Ecdysozoa</taxon>
        <taxon>Arthropoda</taxon>
        <taxon>Hexapoda</taxon>
        <taxon>Insecta</taxon>
        <taxon>Pterygota</taxon>
        <taxon>Neoptera</taxon>
        <taxon>Polyneoptera</taxon>
        <taxon>Dictyoptera</taxon>
        <taxon>Blattodea</taxon>
        <taxon>Corydioidea</taxon>
        <taxon>Corydiidae</taxon>
        <taxon>Eupolyphaga</taxon>
    </lineage>
</organism>
<feature type="chain" id="PRO_5005789266" evidence="1">
    <location>
        <begin position="20"/>
        <end position="60"/>
    </location>
</feature>
<evidence type="ECO:0000313" key="2">
    <source>
        <dbReference type="EMBL" id="ALD83763.1"/>
    </source>
</evidence>
<protein>
    <submittedName>
        <fullName evidence="2">Termicin-like protein</fullName>
    </submittedName>
</protein>
<dbReference type="EMBL" id="KR014250">
    <property type="protein sequence ID" value="ALD83763.1"/>
    <property type="molecule type" value="mRNA"/>
</dbReference>
<dbReference type="AlphaFoldDB" id="A0A0M3STY1"/>
<dbReference type="InterPro" id="IPR036574">
    <property type="entry name" value="Scorpion_toxin-like_sf"/>
</dbReference>
<keyword evidence="1" id="KW-0732">Signal</keyword>
<feature type="signal peptide" evidence="1">
    <location>
        <begin position="1"/>
        <end position="19"/>
    </location>
</feature>
<dbReference type="Pfam" id="PF11415">
    <property type="entry name" value="Toxin_37"/>
    <property type="match status" value="1"/>
</dbReference>